<name>A0A0N7M253_9RHOB</name>
<dbReference type="AlphaFoldDB" id="A0A0N7M253"/>
<gene>
    <name evidence="2" type="ORF">TM5383_02375</name>
</gene>
<keyword evidence="3" id="KW-1185">Reference proteome</keyword>
<dbReference type="Proteomes" id="UP000051681">
    <property type="component" value="Unassembled WGS sequence"/>
</dbReference>
<evidence type="ECO:0000313" key="3">
    <source>
        <dbReference type="Proteomes" id="UP000051681"/>
    </source>
</evidence>
<dbReference type="EMBL" id="CYSF01000012">
    <property type="protein sequence ID" value="CUH85147.1"/>
    <property type="molecule type" value="Genomic_DNA"/>
</dbReference>
<dbReference type="STRING" id="340021.TM5383_02375"/>
<dbReference type="RefSeq" id="WP_058319224.1">
    <property type="nucleotide sequence ID" value="NZ_CYSF01000012.1"/>
</dbReference>
<feature type="region of interest" description="Disordered" evidence="1">
    <location>
        <begin position="1"/>
        <end position="31"/>
    </location>
</feature>
<dbReference type="InterPro" id="IPR045386">
    <property type="entry name" value="DUF6525"/>
</dbReference>
<reference evidence="2 3" key="1">
    <citation type="submission" date="2015-09" db="EMBL/GenBank/DDBJ databases">
        <authorList>
            <consortium name="Swine Surveillance"/>
        </authorList>
    </citation>
    <scope>NUCLEOTIDE SEQUENCE [LARGE SCALE GENOMIC DNA]</scope>
    <source>
        <strain evidence="2 3">CECT 8383</strain>
    </source>
</reference>
<protein>
    <submittedName>
        <fullName evidence="2">Uncharacterized protein</fullName>
    </submittedName>
</protein>
<sequence length="92" mass="10300">MRGTRRTTKSKNNLGQTGLSRRARRGDPMRDFDTLPAPLRAWVREAVLPWSPQSCRRIWTRAIAKGASEAEALARLDRAEAATLARAQTARV</sequence>
<dbReference type="OrthoDB" id="7658988at2"/>
<organism evidence="2 3">
    <name type="scientific">Thalassovita mediterranea</name>
    <dbReference type="NCBI Taxonomy" id="340021"/>
    <lineage>
        <taxon>Bacteria</taxon>
        <taxon>Pseudomonadati</taxon>
        <taxon>Pseudomonadota</taxon>
        <taxon>Alphaproteobacteria</taxon>
        <taxon>Rhodobacterales</taxon>
        <taxon>Roseobacteraceae</taxon>
        <taxon>Thalassovita</taxon>
    </lineage>
</organism>
<dbReference type="Pfam" id="PF20135">
    <property type="entry name" value="DUF6525"/>
    <property type="match status" value="1"/>
</dbReference>
<feature type="compositionally biased region" description="Polar residues" evidence="1">
    <location>
        <begin position="10"/>
        <end position="19"/>
    </location>
</feature>
<evidence type="ECO:0000256" key="1">
    <source>
        <dbReference type="SAM" id="MobiDB-lite"/>
    </source>
</evidence>
<evidence type="ECO:0000313" key="2">
    <source>
        <dbReference type="EMBL" id="CUH85147.1"/>
    </source>
</evidence>
<proteinExistence type="predicted"/>
<accession>A0A0N7M253</accession>